<proteinExistence type="predicted"/>
<comment type="caution">
    <text evidence="2">The sequence shown here is derived from an EMBL/GenBank/DDBJ whole genome shotgun (WGS) entry which is preliminary data.</text>
</comment>
<feature type="compositionally biased region" description="Low complexity" evidence="1">
    <location>
        <begin position="225"/>
        <end position="250"/>
    </location>
</feature>
<feature type="compositionally biased region" description="Polar residues" evidence="1">
    <location>
        <begin position="99"/>
        <end position="108"/>
    </location>
</feature>
<dbReference type="AlphaFoldDB" id="A0AAE1CFN1"/>
<feature type="compositionally biased region" description="Low complexity" evidence="1">
    <location>
        <begin position="133"/>
        <end position="152"/>
    </location>
</feature>
<evidence type="ECO:0000313" key="3">
    <source>
        <dbReference type="Proteomes" id="UP001270362"/>
    </source>
</evidence>
<evidence type="ECO:0000256" key="1">
    <source>
        <dbReference type="SAM" id="MobiDB-lite"/>
    </source>
</evidence>
<evidence type="ECO:0000313" key="2">
    <source>
        <dbReference type="EMBL" id="KAK3692831.1"/>
    </source>
</evidence>
<feature type="region of interest" description="Disordered" evidence="1">
    <location>
        <begin position="1"/>
        <end position="157"/>
    </location>
</feature>
<gene>
    <name evidence="2" type="ORF">B0T22DRAFT_28209</name>
</gene>
<feature type="compositionally biased region" description="Low complexity" evidence="1">
    <location>
        <begin position="54"/>
        <end position="63"/>
    </location>
</feature>
<reference evidence="2" key="2">
    <citation type="submission" date="2023-06" db="EMBL/GenBank/DDBJ databases">
        <authorList>
            <consortium name="Lawrence Berkeley National Laboratory"/>
            <person name="Haridas S."/>
            <person name="Hensen N."/>
            <person name="Bonometti L."/>
            <person name="Westerberg I."/>
            <person name="Brannstrom I.O."/>
            <person name="Guillou S."/>
            <person name="Cros-Aarteil S."/>
            <person name="Calhoun S."/>
            <person name="Kuo A."/>
            <person name="Mondo S."/>
            <person name="Pangilinan J."/>
            <person name="Riley R."/>
            <person name="Labutti K."/>
            <person name="Andreopoulos B."/>
            <person name="Lipzen A."/>
            <person name="Chen C."/>
            <person name="Yanf M."/>
            <person name="Daum C."/>
            <person name="Ng V."/>
            <person name="Clum A."/>
            <person name="Steindorff A."/>
            <person name="Ohm R."/>
            <person name="Martin F."/>
            <person name="Silar P."/>
            <person name="Natvig D."/>
            <person name="Lalanne C."/>
            <person name="Gautier V."/>
            <person name="Ament-Velasquez S.L."/>
            <person name="Kruys A."/>
            <person name="Hutchinson M.I."/>
            <person name="Powell A.J."/>
            <person name="Barry K."/>
            <person name="Miller A.N."/>
            <person name="Grigoriev I.V."/>
            <person name="Debuchy R."/>
            <person name="Gladieux P."/>
            <person name="Thoren M.H."/>
            <person name="Johannesson H."/>
        </authorList>
    </citation>
    <scope>NUCLEOTIDE SEQUENCE</scope>
    <source>
        <strain evidence="2">CBS 314.62</strain>
    </source>
</reference>
<protein>
    <submittedName>
        <fullName evidence="2">Uncharacterized protein</fullName>
    </submittedName>
</protein>
<dbReference type="EMBL" id="JAULSO010000001">
    <property type="protein sequence ID" value="KAK3692831.1"/>
    <property type="molecule type" value="Genomic_DNA"/>
</dbReference>
<name>A0AAE1CFN1_9PEZI</name>
<sequence length="395" mass="43703">MEQPTKPSSLAAPRPRRKLQKSITKQKNFIARRLGLDTSNDLPPDNKSDTAKLNNNNNNKNNNTMPRQPLPHPLPVAPDLSDPKWSEYIRDSGSHYALASSTQQQSENPPSPAAIIPELSHLALYDGQPPPTSSTSSSSTSSNSPSTPSTTTMRRRAKTPIFSIYQLEEIPRPGNALASDKRLSAEVIAEQYRALLDSRNSMARETYPDDDDAIHLRRNIHTPESTTRPLTGSSSSSSSSQHPTTSPTSSDGTLVAFDDETVYFKPVSFSPEPISPFFDRRFPTTSPPPTPNLGLQICLDLLTRDLSSSLRRSGRNRGCVETSALQVWAMIEAYERLRDQLPDTEARLGRDEQKSLDQMLDLWLRALYAVHDSLTGDGRTSESDYGGELDVEDLD</sequence>
<reference evidence="2" key="1">
    <citation type="journal article" date="2023" name="Mol. Phylogenet. Evol.">
        <title>Genome-scale phylogeny and comparative genomics of the fungal order Sordariales.</title>
        <authorList>
            <person name="Hensen N."/>
            <person name="Bonometti L."/>
            <person name="Westerberg I."/>
            <person name="Brannstrom I.O."/>
            <person name="Guillou S."/>
            <person name="Cros-Aarteil S."/>
            <person name="Calhoun S."/>
            <person name="Haridas S."/>
            <person name="Kuo A."/>
            <person name="Mondo S."/>
            <person name="Pangilinan J."/>
            <person name="Riley R."/>
            <person name="LaButti K."/>
            <person name="Andreopoulos B."/>
            <person name="Lipzen A."/>
            <person name="Chen C."/>
            <person name="Yan M."/>
            <person name="Daum C."/>
            <person name="Ng V."/>
            <person name="Clum A."/>
            <person name="Steindorff A."/>
            <person name="Ohm R.A."/>
            <person name="Martin F."/>
            <person name="Silar P."/>
            <person name="Natvig D.O."/>
            <person name="Lalanne C."/>
            <person name="Gautier V."/>
            <person name="Ament-Velasquez S.L."/>
            <person name="Kruys A."/>
            <person name="Hutchinson M.I."/>
            <person name="Powell A.J."/>
            <person name="Barry K."/>
            <person name="Miller A.N."/>
            <person name="Grigoriev I.V."/>
            <person name="Debuchy R."/>
            <person name="Gladieux P."/>
            <person name="Hiltunen Thoren M."/>
            <person name="Johannesson H."/>
        </authorList>
    </citation>
    <scope>NUCLEOTIDE SEQUENCE</scope>
    <source>
        <strain evidence="2">CBS 314.62</strain>
    </source>
</reference>
<keyword evidence="3" id="KW-1185">Reference proteome</keyword>
<dbReference type="Proteomes" id="UP001270362">
    <property type="component" value="Unassembled WGS sequence"/>
</dbReference>
<feature type="compositionally biased region" description="Basic and acidic residues" evidence="1">
    <location>
        <begin position="81"/>
        <end position="93"/>
    </location>
</feature>
<organism evidence="2 3">
    <name type="scientific">Podospora appendiculata</name>
    <dbReference type="NCBI Taxonomy" id="314037"/>
    <lineage>
        <taxon>Eukaryota</taxon>
        <taxon>Fungi</taxon>
        <taxon>Dikarya</taxon>
        <taxon>Ascomycota</taxon>
        <taxon>Pezizomycotina</taxon>
        <taxon>Sordariomycetes</taxon>
        <taxon>Sordariomycetidae</taxon>
        <taxon>Sordariales</taxon>
        <taxon>Podosporaceae</taxon>
        <taxon>Podospora</taxon>
    </lineage>
</organism>
<feature type="region of interest" description="Disordered" evidence="1">
    <location>
        <begin position="203"/>
        <end position="253"/>
    </location>
</feature>
<accession>A0AAE1CFN1</accession>